<evidence type="ECO:0000313" key="2">
    <source>
        <dbReference type="Proteomes" id="UP001162834"/>
    </source>
</evidence>
<protein>
    <submittedName>
        <fullName evidence="1">Uncharacterized protein</fullName>
    </submittedName>
</protein>
<dbReference type="Proteomes" id="UP001162834">
    <property type="component" value="Chromosome"/>
</dbReference>
<dbReference type="AlphaFoldDB" id="A0A9E6XZ12"/>
<accession>A0A9E6XZ12</accession>
<organism evidence="1 2">
    <name type="scientific">Capillimicrobium parvum</name>
    <dbReference type="NCBI Taxonomy" id="2884022"/>
    <lineage>
        <taxon>Bacteria</taxon>
        <taxon>Bacillati</taxon>
        <taxon>Actinomycetota</taxon>
        <taxon>Thermoleophilia</taxon>
        <taxon>Solirubrobacterales</taxon>
        <taxon>Capillimicrobiaceae</taxon>
        <taxon>Capillimicrobium</taxon>
    </lineage>
</organism>
<proteinExistence type="predicted"/>
<dbReference type="RefSeq" id="WP_259311132.1">
    <property type="nucleotide sequence ID" value="NZ_CP087164.1"/>
</dbReference>
<dbReference type="EMBL" id="CP087164">
    <property type="protein sequence ID" value="UGS37070.1"/>
    <property type="molecule type" value="Genomic_DNA"/>
</dbReference>
<gene>
    <name evidence="1" type="ORF">DSM104329_03482</name>
</gene>
<sequence length="136" mass="15173">MRAEHDREADALSIDLVQAEHWDGADEPIDDSYCQVALADRRSANIELLNPEGHLELLDRVAERDGLDRQALRGAARAALEAPDRVVELDVSPATQPCALIGRSPPNVPAERLALPSQRPRRRLGHCRAIRHRARR</sequence>
<keyword evidence="2" id="KW-1185">Reference proteome</keyword>
<reference evidence="1" key="1">
    <citation type="journal article" date="2022" name="Int. J. Syst. Evol. Microbiol.">
        <title>Pseudomonas aegrilactucae sp. nov. and Pseudomonas morbosilactucae sp. nov., pathogens causing bacterial rot of lettuce in Japan.</title>
        <authorList>
            <person name="Sawada H."/>
            <person name="Fujikawa T."/>
            <person name="Satou M."/>
        </authorList>
    </citation>
    <scope>NUCLEOTIDE SEQUENCE</scope>
    <source>
        <strain evidence="1">0166_1</strain>
    </source>
</reference>
<evidence type="ECO:0000313" key="1">
    <source>
        <dbReference type="EMBL" id="UGS37070.1"/>
    </source>
</evidence>
<dbReference type="KEGG" id="sbae:DSM104329_03482"/>
<name>A0A9E6XZ12_9ACTN</name>